<sequence>MAKTVYQIPLDAAGQTIQAMIGSVQYQLTVQWRKFSGWVLDIASTDGTALVSGIPLVTGVDLLGQYGYLGIGGSLLMATNADPDAVPTYENLGTTSNLYFVVTS</sequence>
<dbReference type="EMBL" id="CP003350">
    <property type="protein sequence ID" value="AFC85923.1"/>
    <property type="molecule type" value="Genomic_DNA"/>
</dbReference>
<dbReference type="STRING" id="767434.Fraau_1503"/>
<dbReference type="eggNOG" id="ENOG5031BDF">
    <property type="taxonomic scope" value="Bacteria"/>
</dbReference>
<evidence type="ECO:0000259" key="1">
    <source>
        <dbReference type="Pfam" id="PF22479"/>
    </source>
</evidence>
<dbReference type="AlphaFoldDB" id="H8L679"/>
<dbReference type="HOGENOM" id="CLU_174128_0_0_6"/>
<dbReference type="Pfam" id="PF22479">
    <property type="entry name" value="Pam3_gp18"/>
    <property type="match status" value="1"/>
</dbReference>
<keyword evidence="3" id="KW-1185">Reference proteome</keyword>
<gene>
    <name evidence="2" type="ordered locus">Fraau_1503</name>
</gene>
<evidence type="ECO:0000313" key="3">
    <source>
        <dbReference type="Proteomes" id="UP000005234"/>
    </source>
</evidence>
<dbReference type="OrthoDB" id="5465444at2"/>
<accession>H8L679</accession>
<proteinExistence type="predicted"/>
<dbReference type="InterPro" id="IPR054252">
    <property type="entry name" value="Pam3_gp18"/>
</dbReference>
<reference evidence="2" key="1">
    <citation type="submission" date="2012-02" db="EMBL/GenBank/DDBJ databases">
        <title>The complete genome of Frateuria aurantia DSM 6220.</title>
        <authorList>
            <consortium name="US DOE Joint Genome Institute (JGI-PGF)"/>
            <person name="Lucas S."/>
            <person name="Copeland A."/>
            <person name="Lapidus A."/>
            <person name="Glavina del Rio T."/>
            <person name="Dalin E."/>
            <person name="Tice H."/>
            <person name="Bruce D."/>
            <person name="Goodwin L."/>
            <person name="Pitluck S."/>
            <person name="Peters L."/>
            <person name="Ovchinnikova G."/>
            <person name="Teshima H."/>
            <person name="Kyrpides N."/>
            <person name="Mavromatis K."/>
            <person name="Ivanova N."/>
            <person name="Brettin T."/>
            <person name="Detter J.C."/>
            <person name="Han C."/>
            <person name="Larimer F."/>
            <person name="Land M."/>
            <person name="Hauser L."/>
            <person name="Markowitz V."/>
            <person name="Cheng J.-F."/>
            <person name="Hugenholtz P."/>
            <person name="Woyke T."/>
            <person name="Wu D."/>
            <person name="Brambilla E."/>
            <person name="Klenk H.-P."/>
            <person name="Eisen J.A."/>
        </authorList>
    </citation>
    <scope>NUCLEOTIDE SEQUENCE</scope>
    <source>
        <strain evidence="2">DSM 6220</strain>
    </source>
</reference>
<dbReference type="RefSeq" id="WP_014402928.1">
    <property type="nucleotide sequence ID" value="NC_017033.1"/>
</dbReference>
<dbReference type="KEGG" id="fau:Fraau_1503"/>
<name>H8L679_FRAAD</name>
<protein>
    <recommendedName>
        <fullName evidence="1">Cyanophage baseplate Pam3 plug gp18 domain-containing protein</fullName>
    </recommendedName>
</protein>
<dbReference type="Proteomes" id="UP000005234">
    <property type="component" value="Chromosome"/>
</dbReference>
<organism evidence="2 3">
    <name type="scientific">Frateuria aurantia (strain ATCC 33424 / DSM 6220 / KCTC 2777 / LMG 1558 / NBRC 3245 / NCIMB 13370)</name>
    <name type="common">Acetobacter aurantius</name>
    <dbReference type="NCBI Taxonomy" id="767434"/>
    <lineage>
        <taxon>Bacteria</taxon>
        <taxon>Pseudomonadati</taxon>
        <taxon>Pseudomonadota</taxon>
        <taxon>Gammaproteobacteria</taxon>
        <taxon>Lysobacterales</taxon>
        <taxon>Rhodanobacteraceae</taxon>
        <taxon>Frateuria</taxon>
    </lineage>
</organism>
<evidence type="ECO:0000313" key="2">
    <source>
        <dbReference type="EMBL" id="AFC85923.1"/>
    </source>
</evidence>
<feature type="domain" description="Cyanophage baseplate Pam3 plug gp18" evidence="1">
    <location>
        <begin position="6"/>
        <end position="101"/>
    </location>
</feature>